<keyword evidence="3" id="KW-1185">Reference proteome</keyword>
<accession>A0ABZ2K1Y1</accession>
<dbReference type="Pfam" id="PF13460">
    <property type="entry name" value="NAD_binding_10"/>
    <property type="match status" value="1"/>
</dbReference>
<dbReference type="EMBL" id="CP089982">
    <property type="protein sequence ID" value="WXA91100.1"/>
    <property type="molecule type" value="Genomic_DNA"/>
</dbReference>
<dbReference type="InterPro" id="IPR051783">
    <property type="entry name" value="NAD(P)-dependent_oxidoreduct"/>
</dbReference>
<evidence type="ECO:0000259" key="1">
    <source>
        <dbReference type="Pfam" id="PF13460"/>
    </source>
</evidence>
<evidence type="ECO:0000313" key="3">
    <source>
        <dbReference type="Proteomes" id="UP001379533"/>
    </source>
</evidence>
<organism evidence="2 3">
    <name type="scientific">Pendulispora brunnea</name>
    <dbReference type="NCBI Taxonomy" id="2905690"/>
    <lineage>
        <taxon>Bacteria</taxon>
        <taxon>Pseudomonadati</taxon>
        <taxon>Myxococcota</taxon>
        <taxon>Myxococcia</taxon>
        <taxon>Myxococcales</taxon>
        <taxon>Sorangiineae</taxon>
        <taxon>Pendulisporaceae</taxon>
        <taxon>Pendulispora</taxon>
    </lineage>
</organism>
<dbReference type="InterPro" id="IPR036291">
    <property type="entry name" value="NAD(P)-bd_dom_sf"/>
</dbReference>
<dbReference type="RefSeq" id="WP_394841721.1">
    <property type="nucleotide sequence ID" value="NZ_CP089982.1"/>
</dbReference>
<dbReference type="PANTHER" id="PTHR48079">
    <property type="entry name" value="PROTEIN YEEZ"/>
    <property type="match status" value="1"/>
</dbReference>
<evidence type="ECO:0000313" key="2">
    <source>
        <dbReference type="EMBL" id="WXA91100.1"/>
    </source>
</evidence>
<feature type="domain" description="NAD(P)-binding" evidence="1">
    <location>
        <begin position="7"/>
        <end position="96"/>
    </location>
</feature>
<dbReference type="PANTHER" id="PTHR48079:SF6">
    <property type="entry name" value="NAD(P)-BINDING DOMAIN-CONTAINING PROTEIN-RELATED"/>
    <property type="match status" value="1"/>
</dbReference>
<dbReference type="SUPFAM" id="SSF51735">
    <property type="entry name" value="NAD(P)-binding Rossmann-fold domains"/>
    <property type="match status" value="1"/>
</dbReference>
<dbReference type="InterPro" id="IPR016040">
    <property type="entry name" value="NAD(P)-bd_dom"/>
</dbReference>
<proteinExistence type="predicted"/>
<dbReference type="Gene3D" id="3.40.50.720">
    <property type="entry name" value="NAD(P)-binding Rossmann-like Domain"/>
    <property type="match status" value="2"/>
</dbReference>
<reference evidence="2 3" key="1">
    <citation type="submission" date="2021-12" db="EMBL/GenBank/DDBJ databases">
        <title>Discovery of the Pendulisporaceae a myxobacterial family with distinct sporulation behavior and unique specialized metabolism.</title>
        <authorList>
            <person name="Garcia R."/>
            <person name="Popoff A."/>
            <person name="Bader C.D."/>
            <person name="Loehr J."/>
            <person name="Walesch S."/>
            <person name="Walt C."/>
            <person name="Boldt J."/>
            <person name="Bunk B."/>
            <person name="Haeckl F.J.F.P.J."/>
            <person name="Gunesch A.P."/>
            <person name="Birkelbach J."/>
            <person name="Nuebel U."/>
            <person name="Pietschmann T."/>
            <person name="Bach T."/>
            <person name="Mueller R."/>
        </authorList>
    </citation>
    <scope>NUCLEOTIDE SEQUENCE [LARGE SCALE GENOMIC DNA]</scope>
    <source>
        <strain evidence="2 3">MSr12523</strain>
    </source>
</reference>
<gene>
    <name evidence="2" type="ORF">LZC95_32180</name>
</gene>
<dbReference type="Proteomes" id="UP001379533">
    <property type="component" value="Chromosome"/>
</dbReference>
<sequence length="274" mass="29304">MNVFLTGATGYVGAAVAKELLAARVEVMALVRTEDKARAVRERGMVPIVGTLEELHRHGETVRRADAVVHTAFDDARGEDTDVRATRALLAAAPRAFVYASSAYNRSPWRFALEGEVVAAGHERLATSVVRLGMVYGGLGGTMPDLFAAAEAHGTSFYMGEGRARVSAIHRDDAASLFHAIVRHQGRGIFEGVDGQPLTARALAEAIAGAVGCRGIASGAPAEFREHTCDVLERDVAVLQTRGASVGWHPRFPNVPAGIRHAYEEWKREVIGVG</sequence>
<protein>
    <submittedName>
        <fullName evidence="2">NAD(P)H-binding protein</fullName>
    </submittedName>
</protein>
<name>A0ABZ2K1Y1_9BACT</name>